<keyword evidence="2" id="KW-1133">Transmembrane helix</keyword>
<feature type="transmembrane region" description="Helical" evidence="2">
    <location>
        <begin position="119"/>
        <end position="140"/>
    </location>
</feature>
<keyword evidence="2" id="KW-0812">Transmembrane</keyword>
<name>A0ABU5HBB5_9BACT</name>
<sequence length="243" mass="25461">MSPKSPGILDPLRVRVRRFQFIVGLGFISLVVGAMFTGSLTLRMAERVQELPDVLQVLVAVSLENLWLLGVLPALCYGSARILELKPLSTALGAAFAGQFFYFALQFVSNGLEGMWAGWLPSVLRAVAFSSGVFFSYRAVVNGRAASARIAAQAQAQAQAKKSEYMDFLREAERGGEKSAQREAERTAAPAALAAPVEGTPAAATSPALTEAPAAPVAPTTPTDAPVTTAEAPAEAAKPPTGS</sequence>
<feature type="region of interest" description="Disordered" evidence="1">
    <location>
        <begin position="172"/>
        <end position="243"/>
    </location>
</feature>
<comment type="caution">
    <text evidence="3">The sequence shown here is derived from an EMBL/GenBank/DDBJ whole genome shotgun (WGS) entry which is preliminary data.</text>
</comment>
<feature type="transmembrane region" description="Helical" evidence="2">
    <location>
        <begin position="21"/>
        <end position="42"/>
    </location>
</feature>
<gene>
    <name evidence="3" type="ORF">SYV04_29565</name>
</gene>
<feature type="compositionally biased region" description="Low complexity" evidence="1">
    <location>
        <begin position="207"/>
        <end position="243"/>
    </location>
</feature>
<accession>A0ABU5HBB5</accession>
<evidence type="ECO:0000313" key="3">
    <source>
        <dbReference type="EMBL" id="MDY7230580.1"/>
    </source>
</evidence>
<evidence type="ECO:0000313" key="4">
    <source>
        <dbReference type="Proteomes" id="UP001291309"/>
    </source>
</evidence>
<reference evidence="3 4" key="1">
    <citation type="submission" date="2023-12" db="EMBL/GenBank/DDBJ databases">
        <title>the genome sequence of Hyalangium sp. s54d21.</title>
        <authorList>
            <person name="Zhang X."/>
        </authorList>
    </citation>
    <scope>NUCLEOTIDE SEQUENCE [LARGE SCALE GENOMIC DNA]</scope>
    <source>
        <strain evidence="4">s54d21</strain>
    </source>
</reference>
<feature type="transmembrane region" description="Helical" evidence="2">
    <location>
        <begin position="88"/>
        <end position="107"/>
    </location>
</feature>
<feature type="compositionally biased region" description="Basic and acidic residues" evidence="1">
    <location>
        <begin position="172"/>
        <end position="186"/>
    </location>
</feature>
<organism evidence="3 4">
    <name type="scientific">Hyalangium rubrum</name>
    <dbReference type="NCBI Taxonomy" id="3103134"/>
    <lineage>
        <taxon>Bacteria</taxon>
        <taxon>Pseudomonadati</taxon>
        <taxon>Myxococcota</taxon>
        <taxon>Myxococcia</taxon>
        <taxon>Myxococcales</taxon>
        <taxon>Cystobacterineae</taxon>
        <taxon>Archangiaceae</taxon>
        <taxon>Hyalangium</taxon>
    </lineage>
</organism>
<feature type="compositionally biased region" description="Low complexity" evidence="1">
    <location>
        <begin position="187"/>
        <end position="196"/>
    </location>
</feature>
<dbReference type="Proteomes" id="UP001291309">
    <property type="component" value="Unassembled WGS sequence"/>
</dbReference>
<dbReference type="RefSeq" id="WP_321549299.1">
    <property type="nucleotide sequence ID" value="NZ_JAXIVS010000011.1"/>
</dbReference>
<dbReference type="EMBL" id="JAXIVS010000011">
    <property type="protein sequence ID" value="MDY7230580.1"/>
    <property type="molecule type" value="Genomic_DNA"/>
</dbReference>
<evidence type="ECO:0000256" key="2">
    <source>
        <dbReference type="SAM" id="Phobius"/>
    </source>
</evidence>
<keyword evidence="4" id="KW-1185">Reference proteome</keyword>
<proteinExistence type="predicted"/>
<feature type="transmembrane region" description="Helical" evidence="2">
    <location>
        <begin position="54"/>
        <end position="76"/>
    </location>
</feature>
<keyword evidence="2" id="KW-0472">Membrane</keyword>
<protein>
    <submittedName>
        <fullName evidence="3">Uncharacterized protein</fullName>
    </submittedName>
</protein>
<evidence type="ECO:0000256" key="1">
    <source>
        <dbReference type="SAM" id="MobiDB-lite"/>
    </source>
</evidence>